<organism evidence="2 3">
    <name type="scientific">Cotesia glomerata</name>
    <name type="common">Lepidopteran parasitic wasp</name>
    <name type="synonym">Apanteles glomeratus</name>
    <dbReference type="NCBI Taxonomy" id="32391"/>
    <lineage>
        <taxon>Eukaryota</taxon>
        <taxon>Metazoa</taxon>
        <taxon>Ecdysozoa</taxon>
        <taxon>Arthropoda</taxon>
        <taxon>Hexapoda</taxon>
        <taxon>Insecta</taxon>
        <taxon>Pterygota</taxon>
        <taxon>Neoptera</taxon>
        <taxon>Endopterygota</taxon>
        <taxon>Hymenoptera</taxon>
        <taxon>Apocrita</taxon>
        <taxon>Ichneumonoidea</taxon>
        <taxon>Braconidae</taxon>
        <taxon>Microgastrinae</taxon>
        <taxon>Cotesia</taxon>
    </lineage>
</organism>
<evidence type="ECO:0000313" key="2">
    <source>
        <dbReference type="EMBL" id="KAH0566689.1"/>
    </source>
</evidence>
<accession>A0AAV7IP83</accession>
<dbReference type="EMBL" id="JAHXZJ010000001">
    <property type="protein sequence ID" value="KAH0566689.1"/>
    <property type="molecule type" value="Genomic_DNA"/>
</dbReference>
<dbReference type="AlphaFoldDB" id="A0AAV7IP83"/>
<evidence type="ECO:0000256" key="1">
    <source>
        <dbReference type="SAM" id="MobiDB-lite"/>
    </source>
</evidence>
<protein>
    <submittedName>
        <fullName evidence="2">Uncharacterized protein</fullName>
    </submittedName>
</protein>
<comment type="caution">
    <text evidence="2">The sequence shown here is derived from an EMBL/GenBank/DDBJ whole genome shotgun (WGS) entry which is preliminary data.</text>
</comment>
<gene>
    <name evidence="2" type="ORF">KQX54_003230</name>
</gene>
<dbReference type="Proteomes" id="UP000826195">
    <property type="component" value="Unassembled WGS sequence"/>
</dbReference>
<proteinExistence type="predicted"/>
<sequence>MAMFKSRPKGQMENFRLTIPAKFQWDCNALKCLAFSSQGATESRQVQEVTPSRMGWNDAVDTLRNIFALADGSKKADRRKRSASWNGDPWEK</sequence>
<feature type="region of interest" description="Disordered" evidence="1">
    <location>
        <begin position="72"/>
        <end position="92"/>
    </location>
</feature>
<reference evidence="2 3" key="1">
    <citation type="journal article" date="2021" name="J. Hered.">
        <title>A chromosome-level genome assembly of the parasitoid wasp, Cotesia glomerata (Hymenoptera: Braconidae).</title>
        <authorList>
            <person name="Pinto B.J."/>
            <person name="Weis J.J."/>
            <person name="Gamble T."/>
            <person name="Ode P.J."/>
            <person name="Paul R."/>
            <person name="Zaspel J.M."/>
        </authorList>
    </citation>
    <scope>NUCLEOTIDE SEQUENCE [LARGE SCALE GENOMIC DNA]</scope>
    <source>
        <strain evidence="2">CgM1</strain>
    </source>
</reference>
<keyword evidence="3" id="KW-1185">Reference proteome</keyword>
<evidence type="ECO:0000313" key="3">
    <source>
        <dbReference type="Proteomes" id="UP000826195"/>
    </source>
</evidence>
<name>A0AAV7IP83_COTGL</name>